<dbReference type="AlphaFoldDB" id="A0A3G9JTB3"/>
<dbReference type="EMBL" id="AP019309">
    <property type="protein sequence ID" value="BBH26409.1"/>
    <property type="molecule type" value="Genomic_DNA"/>
</dbReference>
<evidence type="ECO:0000313" key="4">
    <source>
        <dbReference type="Proteomes" id="UP000268059"/>
    </source>
</evidence>
<dbReference type="InterPro" id="IPR011051">
    <property type="entry name" value="RmlC_Cupin_sf"/>
</dbReference>
<dbReference type="Pfam" id="PF07883">
    <property type="entry name" value="Cupin_2"/>
    <property type="match status" value="1"/>
</dbReference>
<reference evidence="3 4" key="1">
    <citation type="submission" date="2018-11" db="EMBL/GenBank/DDBJ databases">
        <title>Novel Erysipelotrichaceae bacterium isolated from small intestine of a swine.</title>
        <authorList>
            <person name="Kim J.S."/>
            <person name="Choe H."/>
            <person name="Lee Y.R."/>
            <person name="Kim K.M."/>
            <person name="Park D.S."/>
        </authorList>
    </citation>
    <scope>NUCLEOTIDE SEQUENCE [LARGE SCALE GENOMIC DNA]</scope>
    <source>
        <strain evidence="3 4">SG0102</strain>
    </source>
</reference>
<dbReference type="PANTHER" id="PTHR35848:SF6">
    <property type="entry name" value="CUPIN TYPE-2 DOMAIN-CONTAINING PROTEIN"/>
    <property type="match status" value="1"/>
</dbReference>
<dbReference type="SUPFAM" id="SSF51182">
    <property type="entry name" value="RmlC-like cupins"/>
    <property type="match status" value="1"/>
</dbReference>
<sequence length="116" mass="13335">MPFVRHQQQPIVLEHFQGGEGEMLRENILNTNEEMYDKGRVFAKMTLKKGCEVGRHTHHGDSETMYILKGHGKYLIDGQFVDVGPGDTLYCGAEEEHMLRNENDEPLEFIALVLFK</sequence>
<dbReference type="InterPro" id="IPR051610">
    <property type="entry name" value="GPI/OXD"/>
</dbReference>
<dbReference type="KEGG" id="ebm:SG0102_13430"/>
<feature type="domain" description="Cupin type-2" evidence="2">
    <location>
        <begin position="45"/>
        <end position="112"/>
    </location>
</feature>
<dbReference type="Gene3D" id="2.60.120.10">
    <property type="entry name" value="Jelly Rolls"/>
    <property type="match status" value="1"/>
</dbReference>
<accession>A0A3G9JTB3</accession>
<dbReference type="CDD" id="cd02221">
    <property type="entry name" value="cupin_TM1287-like"/>
    <property type="match status" value="1"/>
</dbReference>
<dbReference type="InParanoid" id="A0A3G9JTB3"/>
<dbReference type="Proteomes" id="UP000268059">
    <property type="component" value="Chromosome"/>
</dbReference>
<name>A0A3G9JTB3_9FIRM</name>
<keyword evidence="4" id="KW-1185">Reference proteome</keyword>
<dbReference type="PANTHER" id="PTHR35848">
    <property type="entry name" value="OXALATE-BINDING PROTEIN"/>
    <property type="match status" value="1"/>
</dbReference>
<evidence type="ECO:0000313" key="3">
    <source>
        <dbReference type="EMBL" id="BBH26409.1"/>
    </source>
</evidence>
<protein>
    <submittedName>
        <fullName evidence="3">Cupin</fullName>
    </submittedName>
</protein>
<dbReference type="OrthoDB" id="9797047at2"/>
<evidence type="ECO:0000256" key="1">
    <source>
        <dbReference type="ARBA" id="ARBA00022723"/>
    </source>
</evidence>
<proteinExistence type="predicted"/>
<gene>
    <name evidence="3" type="ORF">SG0102_13430</name>
</gene>
<dbReference type="GO" id="GO:0046872">
    <property type="term" value="F:metal ion binding"/>
    <property type="evidence" value="ECO:0007669"/>
    <property type="project" value="UniProtKB-KW"/>
</dbReference>
<dbReference type="InterPro" id="IPR014710">
    <property type="entry name" value="RmlC-like_jellyroll"/>
</dbReference>
<keyword evidence="1" id="KW-0479">Metal-binding</keyword>
<organism evidence="3 4">
    <name type="scientific">Intestinibaculum porci</name>
    <dbReference type="NCBI Taxonomy" id="2487118"/>
    <lineage>
        <taxon>Bacteria</taxon>
        <taxon>Bacillati</taxon>
        <taxon>Bacillota</taxon>
        <taxon>Erysipelotrichia</taxon>
        <taxon>Erysipelotrichales</taxon>
        <taxon>Erysipelotrichaceae</taxon>
        <taxon>Intestinibaculum</taxon>
    </lineage>
</organism>
<evidence type="ECO:0000259" key="2">
    <source>
        <dbReference type="Pfam" id="PF07883"/>
    </source>
</evidence>
<dbReference type="InterPro" id="IPR013096">
    <property type="entry name" value="Cupin_2"/>
</dbReference>
<dbReference type="RefSeq" id="WP_125119280.1">
    <property type="nucleotide sequence ID" value="NZ_AP019309.1"/>
</dbReference>